<gene>
    <name evidence="9" type="ORF">ACFQSB_17610</name>
</gene>
<keyword evidence="10" id="KW-1185">Reference proteome</keyword>
<dbReference type="InterPro" id="IPR051791">
    <property type="entry name" value="Pra-immunoreactive"/>
</dbReference>
<feature type="domain" description="RDD" evidence="8">
    <location>
        <begin position="301"/>
        <end position="456"/>
    </location>
</feature>
<feature type="compositionally biased region" description="Low complexity" evidence="6">
    <location>
        <begin position="51"/>
        <end position="78"/>
    </location>
</feature>
<feature type="region of interest" description="Disordered" evidence="6">
    <location>
        <begin position="1"/>
        <end position="260"/>
    </location>
</feature>
<evidence type="ECO:0000256" key="2">
    <source>
        <dbReference type="ARBA" id="ARBA00022475"/>
    </source>
</evidence>
<evidence type="ECO:0000259" key="8">
    <source>
        <dbReference type="Pfam" id="PF06271"/>
    </source>
</evidence>
<feature type="transmembrane region" description="Helical" evidence="7">
    <location>
        <begin position="418"/>
        <end position="442"/>
    </location>
</feature>
<feature type="compositionally biased region" description="Polar residues" evidence="6">
    <location>
        <begin position="18"/>
        <end position="30"/>
    </location>
</feature>
<evidence type="ECO:0000256" key="3">
    <source>
        <dbReference type="ARBA" id="ARBA00022692"/>
    </source>
</evidence>
<organism evidence="9 10">
    <name type="scientific">Sphaerisporangium rhizosphaerae</name>
    <dbReference type="NCBI Taxonomy" id="2269375"/>
    <lineage>
        <taxon>Bacteria</taxon>
        <taxon>Bacillati</taxon>
        <taxon>Actinomycetota</taxon>
        <taxon>Actinomycetes</taxon>
        <taxon>Streptosporangiales</taxon>
        <taxon>Streptosporangiaceae</taxon>
        <taxon>Sphaerisporangium</taxon>
    </lineage>
</organism>
<evidence type="ECO:0000313" key="9">
    <source>
        <dbReference type="EMBL" id="MFC7384038.1"/>
    </source>
</evidence>
<protein>
    <submittedName>
        <fullName evidence="9">RDD family protein</fullName>
    </submittedName>
</protein>
<evidence type="ECO:0000256" key="1">
    <source>
        <dbReference type="ARBA" id="ARBA00004651"/>
    </source>
</evidence>
<feature type="transmembrane region" description="Helical" evidence="7">
    <location>
        <begin position="314"/>
        <end position="338"/>
    </location>
</feature>
<dbReference type="RefSeq" id="WP_380827636.1">
    <property type="nucleotide sequence ID" value="NZ_JBHTCG010000010.1"/>
</dbReference>
<evidence type="ECO:0000256" key="6">
    <source>
        <dbReference type="SAM" id="MobiDB-lite"/>
    </source>
</evidence>
<feature type="compositionally biased region" description="Low complexity" evidence="6">
    <location>
        <begin position="87"/>
        <end position="260"/>
    </location>
</feature>
<dbReference type="InterPro" id="IPR010432">
    <property type="entry name" value="RDD"/>
</dbReference>
<keyword evidence="4 7" id="KW-1133">Transmembrane helix</keyword>
<dbReference type="Pfam" id="PF06271">
    <property type="entry name" value="RDD"/>
    <property type="match status" value="1"/>
</dbReference>
<feature type="transmembrane region" description="Helical" evidence="7">
    <location>
        <begin position="350"/>
        <end position="369"/>
    </location>
</feature>
<evidence type="ECO:0000256" key="7">
    <source>
        <dbReference type="SAM" id="Phobius"/>
    </source>
</evidence>
<dbReference type="EMBL" id="JBHTCG010000010">
    <property type="protein sequence ID" value="MFC7384038.1"/>
    <property type="molecule type" value="Genomic_DNA"/>
</dbReference>
<dbReference type="PANTHER" id="PTHR36115">
    <property type="entry name" value="PROLINE-RICH ANTIGEN HOMOLOG-RELATED"/>
    <property type="match status" value="1"/>
</dbReference>
<comment type="subcellular location">
    <subcellularLocation>
        <location evidence="1">Cell membrane</location>
        <topology evidence="1">Multi-pass membrane protein</topology>
    </subcellularLocation>
</comment>
<accession>A0ABW2P8C8</accession>
<keyword evidence="2" id="KW-1003">Cell membrane</keyword>
<sequence length="463" mass="49702">MSTGQPPYPRDEPDEGHSSTGSPQYGQQNPPGIDPEVTVVHRPQPASEHSAYPQQGYGQQGAYGQQAGTGAYGQPGAYGQQGGTGAYGQPSHPQQGQGYGQQQYGQHGQQGQQQYGQQPQQYGQQAYGQQGQQEAQQGYGQQGQSSSYGQPQYGQQTGGYAQPQGYGQQQYGQQAQQGQQQYGQPEAQQSYGQQGQYGQPEAQQGYGQQDAQQAYGQQAQYGQQQYGQQGYGQPQYGQQAGHDQQGYGQQHAQQAPPYGAAYGQQGYGQQQYGQQGYGPAGYQQGYPATGTQPPGAPAPLAEWWQRLVARIIDIVIIVIPYVILNAVLAALIVTAPSFDPATGAISPGGGVFLASLLTAILAGLVWVGYEFLMTKQRGQTVGKIVMGIKIVPVGGGVEGGLASDVAIKRAGVLWGFEFLAWVPVVGLVTWVFYLVNVLWQFWDKPLQQCLHDKVAKTVVVKIK</sequence>
<keyword evidence="3 7" id="KW-0812">Transmembrane</keyword>
<proteinExistence type="predicted"/>
<name>A0ABW2P8C8_9ACTN</name>
<evidence type="ECO:0000256" key="4">
    <source>
        <dbReference type="ARBA" id="ARBA00022989"/>
    </source>
</evidence>
<evidence type="ECO:0000313" key="10">
    <source>
        <dbReference type="Proteomes" id="UP001596496"/>
    </source>
</evidence>
<keyword evidence="5 7" id="KW-0472">Membrane</keyword>
<reference evidence="10" key="1">
    <citation type="journal article" date="2019" name="Int. J. Syst. Evol. Microbiol.">
        <title>The Global Catalogue of Microorganisms (GCM) 10K type strain sequencing project: providing services to taxonomists for standard genome sequencing and annotation.</title>
        <authorList>
            <consortium name="The Broad Institute Genomics Platform"/>
            <consortium name="The Broad Institute Genome Sequencing Center for Infectious Disease"/>
            <person name="Wu L."/>
            <person name="Ma J."/>
        </authorList>
    </citation>
    <scope>NUCLEOTIDE SEQUENCE [LARGE SCALE GENOMIC DNA]</scope>
    <source>
        <strain evidence="10">CECT 7649</strain>
    </source>
</reference>
<dbReference type="PANTHER" id="PTHR36115:SF4">
    <property type="entry name" value="MEMBRANE PROTEIN"/>
    <property type="match status" value="1"/>
</dbReference>
<dbReference type="Proteomes" id="UP001596496">
    <property type="component" value="Unassembled WGS sequence"/>
</dbReference>
<evidence type="ECO:0000256" key="5">
    <source>
        <dbReference type="ARBA" id="ARBA00023136"/>
    </source>
</evidence>
<comment type="caution">
    <text evidence="9">The sequence shown here is derived from an EMBL/GenBank/DDBJ whole genome shotgun (WGS) entry which is preliminary data.</text>
</comment>